<gene>
    <name evidence="2" type="ORF">GUITHDRAFT_114088</name>
</gene>
<dbReference type="EMBL" id="JH993036">
    <property type="protein sequence ID" value="EKX39838.1"/>
    <property type="molecule type" value="Genomic_DNA"/>
</dbReference>
<proteinExistence type="predicted"/>
<dbReference type="HOGENOM" id="CLU_2532278_0_0_1"/>
<reference evidence="4" key="2">
    <citation type="submission" date="2012-11" db="EMBL/GenBank/DDBJ databases">
        <authorList>
            <person name="Kuo A."/>
            <person name="Curtis B.A."/>
            <person name="Tanifuji G."/>
            <person name="Burki F."/>
            <person name="Gruber A."/>
            <person name="Irimia M."/>
            <person name="Maruyama S."/>
            <person name="Arias M.C."/>
            <person name="Ball S.G."/>
            <person name="Gile G.H."/>
            <person name="Hirakawa Y."/>
            <person name="Hopkins J.F."/>
            <person name="Rensing S.A."/>
            <person name="Schmutz J."/>
            <person name="Symeonidi A."/>
            <person name="Elias M."/>
            <person name="Eveleigh R.J."/>
            <person name="Herman E.K."/>
            <person name="Klute M.J."/>
            <person name="Nakayama T."/>
            <person name="Obornik M."/>
            <person name="Reyes-Prieto A."/>
            <person name="Armbrust E.V."/>
            <person name="Aves S.J."/>
            <person name="Beiko R.G."/>
            <person name="Coutinho P."/>
            <person name="Dacks J.B."/>
            <person name="Durnford D.G."/>
            <person name="Fast N.M."/>
            <person name="Green B.R."/>
            <person name="Grisdale C."/>
            <person name="Hempe F."/>
            <person name="Henrissat B."/>
            <person name="Hoppner M.P."/>
            <person name="Ishida K.-I."/>
            <person name="Kim E."/>
            <person name="Koreny L."/>
            <person name="Kroth P.G."/>
            <person name="Liu Y."/>
            <person name="Malik S.-B."/>
            <person name="Maier U.G."/>
            <person name="McRose D."/>
            <person name="Mock T."/>
            <person name="Neilson J.A."/>
            <person name="Onodera N.T."/>
            <person name="Poole A.M."/>
            <person name="Pritham E.J."/>
            <person name="Richards T.A."/>
            <person name="Rocap G."/>
            <person name="Roy S.W."/>
            <person name="Sarai C."/>
            <person name="Schaack S."/>
            <person name="Shirato S."/>
            <person name="Slamovits C.H."/>
            <person name="Spencer D.F."/>
            <person name="Suzuki S."/>
            <person name="Worden A.Z."/>
            <person name="Zauner S."/>
            <person name="Barry K."/>
            <person name="Bell C."/>
            <person name="Bharti A.K."/>
            <person name="Crow J.A."/>
            <person name="Grimwood J."/>
            <person name="Kramer R."/>
            <person name="Lindquist E."/>
            <person name="Lucas S."/>
            <person name="Salamov A."/>
            <person name="McFadden G.I."/>
            <person name="Lane C.E."/>
            <person name="Keeling P.J."/>
            <person name="Gray M.W."/>
            <person name="Grigoriev I.V."/>
            <person name="Archibald J.M."/>
        </authorList>
    </citation>
    <scope>NUCLEOTIDE SEQUENCE</scope>
    <source>
        <strain evidence="4">CCMP2712</strain>
    </source>
</reference>
<dbReference type="EnsemblProtists" id="EKX39838">
    <property type="protein sequence ID" value="EKX39838"/>
    <property type="gene ID" value="GUITHDRAFT_114088"/>
</dbReference>
<dbReference type="Proteomes" id="UP000011087">
    <property type="component" value="Unassembled WGS sequence"/>
</dbReference>
<dbReference type="KEGG" id="gtt:GUITHDRAFT_114088"/>
<keyword evidence="4" id="KW-1185">Reference proteome</keyword>
<dbReference type="RefSeq" id="XP_005826818.1">
    <property type="nucleotide sequence ID" value="XM_005826761.1"/>
</dbReference>
<name>L1IUE4_GUITC</name>
<dbReference type="AlphaFoldDB" id="L1IUE4"/>
<reference evidence="2 4" key="1">
    <citation type="journal article" date="2012" name="Nature">
        <title>Algal genomes reveal evolutionary mosaicism and the fate of nucleomorphs.</title>
        <authorList>
            <consortium name="DOE Joint Genome Institute"/>
            <person name="Curtis B.A."/>
            <person name="Tanifuji G."/>
            <person name="Burki F."/>
            <person name="Gruber A."/>
            <person name="Irimia M."/>
            <person name="Maruyama S."/>
            <person name="Arias M.C."/>
            <person name="Ball S.G."/>
            <person name="Gile G.H."/>
            <person name="Hirakawa Y."/>
            <person name="Hopkins J.F."/>
            <person name="Kuo A."/>
            <person name="Rensing S.A."/>
            <person name="Schmutz J."/>
            <person name="Symeonidi A."/>
            <person name="Elias M."/>
            <person name="Eveleigh R.J."/>
            <person name="Herman E.K."/>
            <person name="Klute M.J."/>
            <person name="Nakayama T."/>
            <person name="Obornik M."/>
            <person name="Reyes-Prieto A."/>
            <person name="Armbrust E.V."/>
            <person name="Aves S.J."/>
            <person name="Beiko R.G."/>
            <person name="Coutinho P."/>
            <person name="Dacks J.B."/>
            <person name="Durnford D.G."/>
            <person name="Fast N.M."/>
            <person name="Green B.R."/>
            <person name="Grisdale C.J."/>
            <person name="Hempel F."/>
            <person name="Henrissat B."/>
            <person name="Hoppner M.P."/>
            <person name="Ishida K."/>
            <person name="Kim E."/>
            <person name="Koreny L."/>
            <person name="Kroth P.G."/>
            <person name="Liu Y."/>
            <person name="Malik S.B."/>
            <person name="Maier U.G."/>
            <person name="McRose D."/>
            <person name="Mock T."/>
            <person name="Neilson J.A."/>
            <person name="Onodera N.T."/>
            <person name="Poole A.M."/>
            <person name="Pritham E.J."/>
            <person name="Richards T.A."/>
            <person name="Rocap G."/>
            <person name="Roy S.W."/>
            <person name="Sarai C."/>
            <person name="Schaack S."/>
            <person name="Shirato S."/>
            <person name="Slamovits C.H."/>
            <person name="Spencer D.F."/>
            <person name="Suzuki S."/>
            <person name="Worden A.Z."/>
            <person name="Zauner S."/>
            <person name="Barry K."/>
            <person name="Bell C."/>
            <person name="Bharti A.K."/>
            <person name="Crow J.A."/>
            <person name="Grimwood J."/>
            <person name="Kramer R."/>
            <person name="Lindquist E."/>
            <person name="Lucas S."/>
            <person name="Salamov A."/>
            <person name="McFadden G.I."/>
            <person name="Lane C.E."/>
            <person name="Keeling P.J."/>
            <person name="Gray M.W."/>
            <person name="Grigoriev I.V."/>
            <person name="Archibald J.M."/>
        </authorList>
    </citation>
    <scope>NUCLEOTIDE SEQUENCE</scope>
    <source>
        <strain evidence="2 4">CCMP2712</strain>
    </source>
</reference>
<evidence type="ECO:0000313" key="4">
    <source>
        <dbReference type="Proteomes" id="UP000011087"/>
    </source>
</evidence>
<dbReference type="GeneID" id="17296631"/>
<feature type="region of interest" description="Disordered" evidence="1">
    <location>
        <begin position="24"/>
        <end position="84"/>
    </location>
</feature>
<reference evidence="3" key="3">
    <citation type="submission" date="2015-06" db="UniProtKB">
        <authorList>
            <consortium name="EnsemblProtists"/>
        </authorList>
    </citation>
    <scope>IDENTIFICATION</scope>
</reference>
<feature type="compositionally biased region" description="Polar residues" evidence="1">
    <location>
        <begin position="27"/>
        <end position="40"/>
    </location>
</feature>
<protein>
    <submittedName>
        <fullName evidence="2 3">Uncharacterized protein</fullName>
    </submittedName>
</protein>
<accession>L1IUE4</accession>
<evidence type="ECO:0000256" key="1">
    <source>
        <dbReference type="SAM" id="MobiDB-lite"/>
    </source>
</evidence>
<dbReference type="PaxDb" id="55529-EKX39838"/>
<sequence length="84" mass="9438">MQQFRKLRIHIAVLSNGIYDTFEASGNAASDPSLQRSNETGDGEEEEPFLEVSSRSMDPFNPNLAEQDEMFHHERLSTGSQVPL</sequence>
<evidence type="ECO:0000313" key="2">
    <source>
        <dbReference type="EMBL" id="EKX39838.1"/>
    </source>
</evidence>
<evidence type="ECO:0000313" key="3">
    <source>
        <dbReference type="EnsemblProtists" id="EKX39838"/>
    </source>
</evidence>
<organism evidence="2">
    <name type="scientific">Guillardia theta (strain CCMP2712)</name>
    <name type="common">Cryptophyte</name>
    <dbReference type="NCBI Taxonomy" id="905079"/>
    <lineage>
        <taxon>Eukaryota</taxon>
        <taxon>Cryptophyceae</taxon>
        <taxon>Pyrenomonadales</taxon>
        <taxon>Geminigeraceae</taxon>
        <taxon>Guillardia</taxon>
    </lineage>
</organism>